<dbReference type="EMBL" id="HBFP01001667">
    <property type="protein sequence ID" value="CAD8816821.1"/>
    <property type="molecule type" value="Transcribed_RNA"/>
</dbReference>
<feature type="domain" description="HTH myb-type" evidence="4">
    <location>
        <begin position="5"/>
        <end position="56"/>
    </location>
</feature>
<dbReference type="SMART" id="SM00717">
    <property type="entry name" value="SANT"/>
    <property type="match status" value="2"/>
</dbReference>
<dbReference type="AlphaFoldDB" id="A0A7S0ZBM8"/>
<proteinExistence type="predicted"/>
<reference evidence="5" key="1">
    <citation type="submission" date="2021-01" db="EMBL/GenBank/DDBJ databases">
        <authorList>
            <person name="Corre E."/>
            <person name="Pelletier E."/>
            <person name="Niang G."/>
            <person name="Scheremetjew M."/>
            <person name="Finn R."/>
            <person name="Kale V."/>
            <person name="Holt S."/>
            <person name="Cochrane G."/>
            <person name="Meng A."/>
            <person name="Brown T."/>
            <person name="Cohen L."/>
        </authorList>
    </citation>
    <scope>NUCLEOTIDE SEQUENCE</scope>
    <source>
        <strain evidence="5">CCMP3278</strain>
    </source>
</reference>
<dbReference type="FunFam" id="1.10.10.60:FF:000010">
    <property type="entry name" value="Transcriptional activator Myb isoform A"/>
    <property type="match status" value="1"/>
</dbReference>
<dbReference type="PROSITE" id="PS50090">
    <property type="entry name" value="MYB_LIKE"/>
    <property type="match status" value="2"/>
</dbReference>
<dbReference type="PANTHER" id="PTHR45614:SF25">
    <property type="entry name" value="MYB PROTEIN"/>
    <property type="match status" value="1"/>
</dbReference>
<dbReference type="GO" id="GO:0000978">
    <property type="term" value="F:RNA polymerase II cis-regulatory region sequence-specific DNA binding"/>
    <property type="evidence" value="ECO:0007669"/>
    <property type="project" value="TreeGrafter"/>
</dbReference>
<dbReference type="SUPFAM" id="SSF46689">
    <property type="entry name" value="Homeodomain-like"/>
    <property type="match status" value="1"/>
</dbReference>
<sequence>MNQAEKSVRRGSWSVQEDQKLRQLVKDHGTRSWTMIAVRLEGRTGKQCRERWVNQLNPEVKKGQWTPDEDQLLIQLHSQYGNSWCKISKHLPGRSDNVIKNHWNSTIQRKLRLNQENSLSVEGLEDSDFIYGLEEFLQPETEYNLEARRSNKKRKMVKEDFVPLSPSQGSLISYEFEGKLKTQKIIELNELLPELNNFEIFNQSSNHNPEQSSFQMDPFLFISEIDANQLI</sequence>
<gene>
    <name evidence="5" type="ORF">TOLI1172_LOCUS1209</name>
</gene>
<dbReference type="InterPro" id="IPR001005">
    <property type="entry name" value="SANT/Myb"/>
</dbReference>
<dbReference type="GO" id="GO:0005634">
    <property type="term" value="C:nucleus"/>
    <property type="evidence" value="ECO:0007669"/>
    <property type="project" value="TreeGrafter"/>
</dbReference>
<feature type="domain" description="Myb-like" evidence="3">
    <location>
        <begin position="57"/>
        <end position="107"/>
    </location>
</feature>
<evidence type="ECO:0000256" key="2">
    <source>
        <dbReference type="ARBA" id="ARBA00023125"/>
    </source>
</evidence>
<evidence type="ECO:0000313" key="5">
    <source>
        <dbReference type="EMBL" id="CAD8816821.1"/>
    </source>
</evidence>
<name>A0A7S0ZBM8_9RHOD</name>
<evidence type="ECO:0000259" key="4">
    <source>
        <dbReference type="PROSITE" id="PS51294"/>
    </source>
</evidence>
<dbReference type="GO" id="GO:0000981">
    <property type="term" value="F:DNA-binding transcription factor activity, RNA polymerase II-specific"/>
    <property type="evidence" value="ECO:0007669"/>
    <property type="project" value="TreeGrafter"/>
</dbReference>
<dbReference type="Gene3D" id="1.10.10.60">
    <property type="entry name" value="Homeodomain-like"/>
    <property type="match status" value="2"/>
</dbReference>
<dbReference type="CDD" id="cd00167">
    <property type="entry name" value="SANT"/>
    <property type="match status" value="2"/>
</dbReference>
<keyword evidence="1" id="KW-0677">Repeat</keyword>
<evidence type="ECO:0000259" key="3">
    <source>
        <dbReference type="PROSITE" id="PS50090"/>
    </source>
</evidence>
<feature type="domain" description="Myb-like" evidence="3">
    <location>
        <begin position="5"/>
        <end position="56"/>
    </location>
</feature>
<accession>A0A7S0ZBM8</accession>
<feature type="domain" description="HTH myb-type" evidence="4">
    <location>
        <begin position="57"/>
        <end position="111"/>
    </location>
</feature>
<evidence type="ECO:0000256" key="1">
    <source>
        <dbReference type="ARBA" id="ARBA00022737"/>
    </source>
</evidence>
<dbReference type="Pfam" id="PF00249">
    <property type="entry name" value="Myb_DNA-binding"/>
    <property type="match status" value="2"/>
</dbReference>
<keyword evidence="2" id="KW-0238">DNA-binding</keyword>
<protein>
    <submittedName>
        <fullName evidence="5">Uncharacterized protein</fullName>
    </submittedName>
</protein>
<dbReference type="InterPro" id="IPR017930">
    <property type="entry name" value="Myb_dom"/>
</dbReference>
<organism evidence="5">
    <name type="scientific">Timspurckia oligopyrenoides</name>
    <dbReference type="NCBI Taxonomy" id="708627"/>
    <lineage>
        <taxon>Eukaryota</taxon>
        <taxon>Rhodophyta</taxon>
        <taxon>Bangiophyceae</taxon>
        <taxon>Porphyridiales</taxon>
        <taxon>Porphyridiaceae</taxon>
        <taxon>Timspurckia</taxon>
    </lineage>
</organism>
<dbReference type="PROSITE" id="PS51294">
    <property type="entry name" value="HTH_MYB"/>
    <property type="match status" value="2"/>
</dbReference>
<dbReference type="PANTHER" id="PTHR45614">
    <property type="entry name" value="MYB PROTEIN-RELATED"/>
    <property type="match status" value="1"/>
</dbReference>
<dbReference type="InterPro" id="IPR050560">
    <property type="entry name" value="MYB_TF"/>
</dbReference>
<dbReference type="InterPro" id="IPR009057">
    <property type="entry name" value="Homeodomain-like_sf"/>
</dbReference>